<dbReference type="Gramene" id="KVI12438">
    <property type="protein sequence ID" value="KVI12438"/>
    <property type="gene ID" value="Ccrd_009126"/>
</dbReference>
<name>A0A124SIE5_CYNCS</name>
<evidence type="ECO:0000313" key="2">
    <source>
        <dbReference type="Proteomes" id="UP000243975"/>
    </source>
</evidence>
<dbReference type="EMBL" id="LEKV01000001">
    <property type="protein sequence ID" value="KVI12438.1"/>
    <property type="molecule type" value="Genomic_DNA"/>
</dbReference>
<comment type="caution">
    <text evidence="1">The sequence shown here is derived from an EMBL/GenBank/DDBJ whole genome shotgun (WGS) entry which is preliminary data.</text>
</comment>
<organism evidence="1 2">
    <name type="scientific">Cynara cardunculus var. scolymus</name>
    <name type="common">Globe artichoke</name>
    <name type="synonym">Cynara scolymus</name>
    <dbReference type="NCBI Taxonomy" id="59895"/>
    <lineage>
        <taxon>Eukaryota</taxon>
        <taxon>Viridiplantae</taxon>
        <taxon>Streptophyta</taxon>
        <taxon>Embryophyta</taxon>
        <taxon>Tracheophyta</taxon>
        <taxon>Spermatophyta</taxon>
        <taxon>Magnoliopsida</taxon>
        <taxon>eudicotyledons</taxon>
        <taxon>Gunneridae</taxon>
        <taxon>Pentapetalae</taxon>
        <taxon>asterids</taxon>
        <taxon>campanulids</taxon>
        <taxon>Asterales</taxon>
        <taxon>Asteraceae</taxon>
        <taxon>Carduoideae</taxon>
        <taxon>Cardueae</taxon>
        <taxon>Carduinae</taxon>
        <taxon>Cynara</taxon>
    </lineage>
</organism>
<accession>A0A124SIE5</accession>
<dbReference type="AlphaFoldDB" id="A0A124SIE5"/>
<keyword evidence="2" id="KW-1185">Reference proteome</keyword>
<proteinExistence type="predicted"/>
<dbReference type="Proteomes" id="UP000243975">
    <property type="component" value="Unassembled WGS sequence"/>
</dbReference>
<protein>
    <submittedName>
        <fullName evidence="1">Uncharacterized protein</fullName>
    </submittedName>
</protein>
<evidence type="ECO:0000313" key="1">
    <source>
        <dbReference type="EMBL" id="KVI12438.1"/>
    </source>
</evidence>
<gene>
    <name evidence="1" type="ORF">Ccrd_009126</name>
</gene>
<sequence length="68" mass="7649">MIHNASIITFLIFHYMKILDKFMLITSSDIGSIFLARIQVLVSEITQVNDLKSSQVIVGEPPPNFTVL</sequence>
<reference evidence="1 2" key="1">
    <citation type="journal article" date="2016" name="Sci. Rep.">
        <title>The genome sequence of the outbreeding globe artichoke constructed de novo incorporating a phase-aware low-pass sequencing strategy of F1 progeny.</title>
        <authorList>
            <person name="Scaglione D."/>
            <person name="Reyes-Chin-Wo S."/>
            <person name="Acquadro A."/>
            <person name="Froenicke L."/>
            <person name="Portis E."/>
            <person name="Beitel C."/>
            <person name="Tirone M."/>
            <person name="Mauro R."/>
            <person name="Lo Monaco A."/>
            <person name="Mauromicale G."/>
            <person name="Faccioli P."/>
            <person name="Cattivelli L."/>
            <person name="Rieseberg L."/>
            <person name="Michelmore R."/>
            <person name="Lanteri S."/>
        </authorList>
    </citation>
    <scope>NUCLEOTIDE SEQUENCE [LARGE SCALE GENOMIC DNA]</scope>
    <source>
        <strain evidence="1">2C</strain>
    </source>
</reference>